<protein>
    <submittedName>
        <fullName evidence="5">LacI family transcriptional regulator</fullName>
    </submittedName>
</protein>
<dbReference type="SMART" id="SM00354">
    <property type="entry name" value="HTH_LACI"/>
    <property type="match status" value="1"/>
</dbReference>
<dbReference type="CDD" id="cd01392">
    <property type="entry name" value="HTH_LacI"/>
    <property type="match status" value="1"/>
</dbReference>
<dbReference type="AlphaFoldDB" id="A0A2B0MN31"/>
<evidence type="ECO:0000259" key="4">
    <source>
        <dbReference type="PROSITE" id="PS50932"/>
    </source>
</evidence>
<dbReference type="PANTHER" id="PTHR30146">
    <property type="entry name" value="LACI-RELATED TRANSCRIPTIONAL REPRESSOR"/>
    <property type="match status" value="1"/>
</dbReference>
<dbReference type="Proteomes" id="UP000242656">
    <property type="component" value="Unassembled WGS sequence"/>
</dbReference>
<evidence type="ECO:0000256" key="2">
    <source>
        <dbReference type="ARBA" id="ARBA00023125"/>
    </source>
</evidence>
<dbReference type="CDD" id="cd06286">
    <property type="entry name" value="PBP1_CcpB-like"/>
    <property type="match status" value="1"/>
</dbReference>
<dbReference type="PROSITE" id="PS50932">
    <property type="entry name" value="HTH_LACI_2"/>
    <property type="match status" value="1"/>
</dbReference>
<dbReference type="InterPro" id="IPR028082">
    <property type="entry name" value="Peripla_BP_I"/>
</dbReference>
<dbReference type="Gene3D" id="1.10.260.40">
    <property type="entry name" value="lambda repressor-like DNA-binding domains"/>
    <property type="match status" value="1"/>
</dbReference>
<feature type="domain" description="HTH lacI-type" evidence="4">
    <location>
        <begin position="2"/>
        <end position="56"/>
    </location>
</feature>
<dbReference type="PANTHER" id="PTHR30146:SF105">
    <property type="entry name" value="CATABOLITE CONTROL PROTEIN B"/>
    <property type="match status" value="1"/>
</dbReference>
<evidence type="ECO:0000256" key="1">
    <source>
        <dbReference type="ARBA" id="ARBA00023015"/>
    </source>
</evidence>
<evidence type="ECO:0000313" key="5">
    <source>
        <dbReference type="EMBL" id="PFK42206.1"/>
    </source>
</evidence>
<sequence>MTNIKKIAEIAGVSVSTVSRVLNNHPYVSDKKRKEILAIIEELNYTQNVNAIHLVKGKTNVIGVLLPHVNDQYYSAIIEGISKETAKNNYHMMLCQTNYSEERELEILQMLKMKKLDGVIICSRTNDKEKLEEYTKFGPIVVCEEIDSNFISSVHIDYYKVFSQGMNSLIDAGHTCIGYCIGRDNSINSQRRKQAYEDALQHISITPADNWKFKGCFKVDDGRNVIREWMRMSVKPTAFLISCNHIAAGMVTEAKKHRIRIPEDLAIIGCDDQEVADVLGITTIAHSSKAVGAKAFEILYEKIKDEKIDVKSIELLPQLTIRETT</sequence>
<dbReference type="InterPro" id="IPR010982">
    <property type="entry name" value="Lambda_DNA-bd_dom_sf"/>
</dbReference>
<keyword evidence="2" id="KW-0238">DNA-binding</keyword>
<dbReference type="GO" id="GO:0000976">
    <property type="term" value="F:transcription cis-regulatory region binding"/>
    <property type="evidence" value="ECO:0007669"/>
    <property type="project" value="TreeGrafter"/>
</dbReference>
<dbReference type="RefSeq" id="WP_098490914.1">
    <property type="nucleotide sequence ID" value="NZ_NUWN01000038.1"/>
</dbReference>
<dbReference type="SUPFAM" id="SSF47413">
    <property type="entry name" value="lambda repressor-like DNA-binding domains"/>
    <property type="match status" value="1"/>
</dbReference>
<dbReference type="SUPFAM" id="SSF53822">
    <property type="entry name" value="Periplasmic binding protein-like I"/>
    <property type="match status" value="1"/>
</dbReference>
<reference evidence="5 6" key="1">
    <citation type="submission" date="2017-09" db="EMBL/GenBank/DDBJ databases">
        <title>Large-scale bioinformatics analysis of Bacillus genomes uncovers conserved roles of natural products in bacterial physiology.</title>
        <authorList>
            <consortium name="Agbiome Team Llc"/>
            <person name="Bleich R.M."/>
            <person name="Grubbs K.J."/>
            <person name="Santa Maria K.C."/>
            <person name="Allen S.E."/>
            <person name="Farag S."/>
            <person name="Shank E.A."/>
            <person name="Bowers A."/>
        </authorList>
    </citation>
    <scope>NUCLEOTIDE SEQUENCE [LARGE SCALE GENOMIC DNA]</scope>
    <source>
        <strain evidence="5 6">AFS083043</strain>
    </source>
</reference>
<dbReference type="InterPro" id="IPR000843">
    <property type="entry name" value="HTH_LacI"/>
</dbReference>
<name>A0A2B0MN31_BACCE</name>
<evidence type="ECO:0000313" key="6">
    <source>
        <dbReference type="Proteomes" id="UP000242656"/>
    </source>
</evidence>
<evidence type="ECO:0000256" key="3">
    <source>
        <dbReference type="ARBA" id="ARBA00023163"/>
    </source>
</evidence>
<gene>
    <name evidence="5" type="ORF">COI93_11525</name>
</gene>
<dbReference type="Pfam" id="PF00356">
    <property type="entry name" value="LacI"/>
    <property type="match status" value="1"/>
</dbReference>
<dbReference type="Pfam" id="PF13377">
    <property type="entry name" value="Peripla_BP_3"/>
    <property type="match status" value="1"/>
</dbReference>
<dbReference type="Gene3D" id="3.40.50.2300">
    <property type="match status" value="2"/>
</dbReference>
<keyword evidence="1" id="KW-0805">Transcription regulation</keyword>
<proteinExistence type="predicted"/>
<dbReference type="EMBL" id="NUWN01000038">
    <property type="protein sequence ID" value="PFK42206.1"/>
    <property type="molecule type" value="Genomic_DNA"/>
</dbReference>
<accession>A0A2B0MN31</accession>
<comment type="caution">
    <text evidence="5">The sequence shown here is derived from an EMBL/GenBank/DDBJ whole genome shotgun (WGS) entry which is preliminary data.</text>
</comment>
<dbReference type="GO" id="GO:0003700">
    <property type="term" value="F:DNA-binding transcription factor activity"/>
    <property type="evidence" value="ECO:0007669"/>
    <property type="project" value="TreeGrafter"/>
</dbReference>
<dbReference type="InterPro" id="IPR046335">
    <property type="entry name" value="LacI/GalR-like_sensor"/>
</dbReference>
<keyword evidence="3" id="KW-0804">Transcription</keyword>
<organism evidence="5 6">
    <name type="scientific">Bacillus cereus</name>
    <dbReference type="NCBI Taxonomy" id="1396"/>
    <lineage>
        <taxon>Bacteria</taxon>
        <taxon>Bacillati</taxon>
        <taxon>Bacillota</taxon>
        <taxon>Bacilli</taxon>
        <taxon>Bacillales</taxon>
        <taxon>Bacillaceae</taxon>
        <taxon>Bacillus</taxon>
        <taxon>Bacillus cereus group</taxon>
    </lineage>
</organism>